<keyword evidence="2" id="KW-1185">Reference proteome</keyword>
<sequence length="371" mass="40669">AIPIGLEGRDIIGIAETGSGKTAAFVIPMLTYIMKLSKITEANMGDGPYALILAPTRELALQIESETQKFAKLLGYTCVSIVGGHSMEGQAFSLRNGAEIIIATPGRLRDCLDRRILVLNQCSCVVMDEADRMIDMGFEADMNFILDALPDRETHKRQTTMFSATMPPLVERMAKKYLIQPAVITIGTAGKAVDTVVQRVEFINSDDKKRQRTLELLEQYASPIIIFVNQKKNVDMLTGFVNSSGYNAVALHGGKSQEQREHALDKLKKGEADILIATDVAGRGIDVKDVQLVINFDMAKNIEEYTHRIGRTGRAGKQGTAFTFLSNEDTNVLYDLKKMIMSSPISKCPPELANHEAAQAPPGLAKGKIHT</sequence>
<dbReference type="EMBL" id="JAMZIH010000155">
    <property type="protein sequence ID" value="KAJ1679837.1"/>
    <property type="molecule type" value="Genomic_DNA"/>
</dbReference>
<proteinExistence type="predicted"/>
<evidence type="ECO:0000313" key="1">
    <source>
        <dbReference type="EMBL" id="KAJ1679837.1"/>
    </source>
</evidence>
<comment type="caution">
    <text evidence="1">The sequence shown here is derived from an EMBL/GenBank/DDBJ whole genome shotgun (WGS) entry which is preliminary data.</text>
</comment>
<dbReference type="Proteomes" id="UP001145114">
    <property type="component" value="Unassembled WGS sequence"/>
</dbReference>
<feature type="non-terminal residue" evidence="1">
    <location>
        <position position="1"/>
    </location>
</feature>
<dbReference type="EC" id="3.6.4.13" evidence="1"/>
<protein>
    <submittedName>
        <fullName evidence="1">mRNA splicing protein prp28</fullName>
        <ecNumber evidence="1">3.6.4.13</ecNumber>
    </submittedName>
</protein>
<gene>
    <name evidence="1" type="primary">PRP28_1</name>
    <name evidence="1" type="ORF">EV182_001227</name>
</gene>
<reference evidence="1" key="1">
    <citation type="submission" date="2022-06" db="EMBL/GenBank/DDBJ databases">
        <title>Phylogenomic reconstructions and comparative analyses of Kickxellomycotina fungi.</title>
        <authorList>
            <person name="Reynolds N.K."/>
            <person name="Stajich J.E."/>
            <person name="Barry K."/>
            <person name="Grigoriev I.V."/>
            <person name="Crous P."/>
            <person name="Smith M.E."/>
        </authorList>
    </citation>
    <scope>NUCLEOTIDE SEQUENCE</scope>
    <source>
        <strain evidence="1">RSA 2271</strain>
    </source>
</reference>
<name>A0ACC1HTR6_9FUNG</name>
<accession>A0ACC1HTR6</accession>
<organism evidence="1 2">
    <name type="scientific">Spiromyces aspiralis</name>
    <dbReference type="NCBI Taxonomy" id="68401"/>
    <lineage>
        <taxon>Eukaryota</taxon>
        <taxon>Fungi</taxon>
        <taxon>Fungi incertae sedis</taxon>
        <taxon>Zoopagomycota</taxon>
        <taxon>Kickxellomycotina</taxon>
        <taxon>Kickxellomycetes</taxon>
        <taxon>Kickxellales</taxon>
        <taxon>Kickxellaceae</taxon>
        <taxon>Spiromyces</taxon>
    </lineage>
</organism>
<evidence type="ECO:0000313" key="2">
    <source>
        <dbReference type="Proteomes" id="UP001145114"/>
    </source>
</evidence>
<keyword evidence="1" id="KW-0378">Hydrolase</keyword>